<dbReference type="AlphaFoldDB" id="A0A397TNS3"/>
<comment type="caution">
    <text evidence="1">The sequence shown here is derived from an EMBL/GenBank/DDBJ whole genome shotgun (WGS) entry which is preliminary data.</text>
</comment>
<dbReference type="Proteomes" id="UP000265703">
    <property type="component" value="Unassembled WGS sequence"/>
</dbReference>
<proteinExistence type="predicted"/>
<protein>
    <recommendedName>
        <fullName evidence="3">F-box domain-containing protein</fullName>
    </recommendedName>
</protein>
<evidence type="ECO:0000313" key="1">
    <source>
        <dbReference type="EMBL" id="RIA99562.1"/>
    </source>
</evidence>
<dbReference type="SUPFAM" id="SSF52047">
    <property type="entry name" value="RNI-like"/>
    <property type="match status" value="1"/>
</dbReference>
<sequence>MTIFCFVFKLIVEHFKSRKNFKRKATKVKKTQSPLLPTECMEQIFKYVLQVEDARLYPSLLVNRYWCKNVVPFLWNRPFSLVSNQNCYKLLRTFFFYFDKEEYNLLNSLLNPYKIKIPSSKQQSKLNYLTYLQELSLRDLEICACSTINKLYGKSNNPDYYPDQTKILIDSLLQLLFRQSTNLCFLNFNQYFNFLDIPDFSKYFSQTQYGLKQITKLQIIYNNSITQNTIQFLKLLSFTCKQIHSLDIRLQSYDYCTEVIHYLSKLIKSQNNIIEFNISNIMINFEQIMISLQSHKNYLNSIKLDCVYLTEGSMILLNNFHNLKNLYLYYCEGLSDRILEGKFILQKLHIIYSLKLQNITLAMLQVYGKSLQQLGLNIHDLEVAGDIAFNYCTNISELILIIYNPTHLSGYDTWKTEKWKERLDQLILSQKINLSSLSLHDHNCLD</sequence>
<evidence type="ECO:0000313" key="2">
    <source>
        <dbReference type="Proteomes" id="UP000265703"/>
    </source>
</evidence>
<dbReference type="EMBL" id="QKYT01000003">
    <property type="protein sequence ID" value="RIA99562.1"/>
    <property type="molecule type" value="Genomic_DNA"/>
</dbReference>
<accession>A0A397TNS3</accession>
<evidence type="ECO:0008006" key="3">
    <source>
        <dbReference type="Google" id="ProtNLM"/>
    </source>
</evidence>
<dbReference type="OrthoDB" id="2315951at2759"/>
<keyword evidence="2" id="KW-1185">Reference proteome</keyword>
<name>A0A397TNS3_9GLOM</name>
<gene>
    <name evidence="1" type="ORF">C1645_869936</name>
</gene>
<reference evidence="1 2" key="1">
    <citation type="submission" date="2018-06" db="EMBL/GenBank/DDBJ databases">
        <title>Comparative genomics reveals the genomic features of Rhizophagus irregularis, R. cerebriforme, R. diaphanum and Gigaspora rosea, and their symbiotic lifestyle signature.</title>
        <authorList>
            <person name="Morin E."/>
            <person name="San Clemente H."/>
            <person name="Chen E.C.H."/>
            <person name="De La Providencia I."/>
            <person name="Hainaut M."/>
            <person name="Kuo A."/>
            <person name="Kohler A."/>
            <person name="Murat C."/>
            <person name="Tang N."/>
            <person name="Roy S."/>
            <person name="Loubradou J."/>
            <person name="Henrissat B."/>
            <person name="Grigoriev I.V."/>
            <person name="Corradi N."/>
            <person name="Roux C."/>
            <person name="Martin F.M."/>
        </authorList>
    </citation>
    <scope>NUCLEOTIDE SEQUENCE [LARGE SCALE GENOMIC DNA]</scope>
    <source>
        <strain evidence="1 2">DAOM 227022</strain>
    </source>
</reference>
<dbReference type="STRING" id="658196.A0A397TNS3"/>
<organism evidence="1 2">
    <name type="scientific">Glomus cerebriforme</name>
    <dbReference type="NCBI Taxonomy" id="658196"/>
    <lineage>
        <taxon>Eukaryota</taxon>
        <taxon>Fungi</taxon>
        <taxon>Fungi incertae sedis</taxon>
        <taxon>Mucoromycota</taxon>
        <taxon>Glomeromycotina</taxon>
        <taxon>Glomeromycetes</taxon>
        <taxon>Glomerales</taxon>
        <taxon>Glomeraceae</taxon>
        <taxon>Glomus</taxon>
    </lineage>
</organism>